<evidence type="ECO:0000313" key="2">
    <source>
        <dbReference type="Proteomes" id="UP001209540"/>
    </source>
</evidence>
<evidence type="ECO:0008006" key="3">
    <source>
        <dbReference type="Google" id="ProtNLM"/>
    </source>
</evidence>
<proteinExistence type="predicted"/>
<dbReference type="GO" id="GO:0019005">
    <property type="term" value="C:SCF ubiquitin ligase complex"/>
    <property type="evidence" value="ECO:0007669"/>
    <property type="project" value="TreeGrafter"/>
</dbReference>
<dbReference type="Gene3D" id="3.80.10.10">
    <property type="entry name" value="Ribonuclease Inhibitor"/>
    <property type="match status" value="1"/>
</dbReference>
<dbReference type="Proteomes" id="UP001209540">
    <property type="component" value="Unassembled WGS sequence"/>
</dbReference>
<gene>
    <name evidence="1" type="ORF">BDA99DRAFT_534601</name>
</gene>
<evidence type="ECO:0000313" key="1">
    <source>
        <dbReference type="EMBL" id="KAI9270493.1"/>
    </source>
</evidence>
<name>A0AAD5K5I7_9FUNG</name>
<reference evidence="1" key="2">
    <citation type="submission" date="2023-02" db="EMBL/GenBank/DDBJ databases">
        <authorList>
            <consortium name="DOE Joint Genome Institute"/>
            <person name="Mondo S.J."/>
            <person name="Chang Y."/>
            <person name="Wang Y."/>
            <person name="Ahrendt S."/>
            <person name="Andreopoulos W."/>
            <person name="Barry K."/>
            <person name="Beard J."/>
            <person name="Benny G.L."/>
            <person name="Blankenship S."/>
            <person name="Bonito G."/>
            <person name="Cuomo C."/>
            <person name="Desiro A."/>
            <person name="Gervers K.A."/>
            <person name="Hundley H."/>
            <person name="Kuo A."/>
            <person name="LaButti K."/>
            <person name="Lang B.F."/>
            <person name="Lipzen A."/>
            <person name="O'Donnell K."/>
            <person name="Pangilinan J."/>
            <person name="Reynolds N."/>
            <person name="Sandor L."/>
            <person name="Smith M.W."/>
            <person name="Tsang A."/>
            <person name="Grigoriev I.V."/>
            <person name="Stajich J.E."/>
            <person name="Spatafora J.W."/>
        </authorList>
    </citation>
    <scope>NUCLEOTIDE SEQUENCE</scope>
    <source>
        <strain evidence="1">RSA 2281</strain>
    </source>
</reference>
<keyword evidence="2" id="KW-1185">Reference proteome</keyword>
<reference evidence="1" key="1">
    <citation type="journal article" date="2022" name="IScience">
        <title>Evolution of zygomycete secretomes and the origins of terrestrial fungal ecologies.</title>
        <authorList>
            <person name="Chang Y."/>
            <person name="Wang Y."/>
            <person name="Mondo S."/>
            <person name="Ahrendt S."/>
            <person name="Andreopoulos W."/>
            <person name="Barry K."/>
            <person name="Beard J."/>
            <person name="Benny G.L."/>
            <person name="Blankenship S."/>
            <person name="Bonito G."/>
            <person name="Cuomo C."/>
            <person name="Desiro A."/>
            <person name="Gervers K.A."/>
            <person name="Hundley H."/>
            <person name="Kuo A."/>
            <person name="LaButti K."/>
            <person name="Lang B.F."/>
            <person name="Lipzen A."/>
            <person name="O'Donnell K."/>
            <person name="Pangilinan J."/>
            <person name="Reynolds N."/>
            <person name="Sandor L."/>
            <person name="Smith M.E."/>
            <person name="Tsang A."/>
            <person name="Grigoriev I.V."/>
            <person name="Stajich J.E."/>
            <person name="Spatafora J.W."/>
        </authorList>
    </citation>
    <scope>NUCLEOTIDE SEQUENCE</scope>
    <source>
        <strain evidence="1">RSA 2281</strain>
    </source>
</reference>
<organism evidence="1 2">
    <name type="scientific">Phascolomyces articulosus</name>
    <dbReference type="NCBI Taxonomy" id="60185"/>
    <lineage>
        <taxon>Eukaryota</taxon>
        <taxon>Fungi</taxon>
        <taxon>Fungi incertae sedis</taxon>
        <taxon>Mucoromycota</taxon>
        <taxon>Mucoromycotina</taxon>
        <taxon>Mucoromycetes</taxon>
        <taxon>Mucorales</taxon>
        <taxon>Lichtheimiaceae</taxon>
        <taxon>Phascolomyces</taxon>
    </lineage>
</organism>
<dbReference type="GO" id="GO:0031146">
    <property type="term" value="P:SCF-dependent proteasomal ubiquitin-dependent protein catabolic process"/>
    <property type="evidence" value="ECO:0007669"/>
    <property type="project" value="TreeGrafter"/>
</dbReference>
<comment type="caution">
    <text evidence="1">The sequence shown here is derived from an EMBL/GenBank/DDBJ whole genome shotgun (WGS) entry which is preliminary data.</text>
</comment>
<accession>A0AAD5K5I7</accession>
<protein>
    <recommendedName>
        <fullName evidence="3">F-box domain-containing protein</fullName>
    </recommendedName>
</protein>
<dbReference type="SUPFAM" id="SSF52047">
    <property type="entry name" value="RNI-like"/>
    <property type="match status" value="1"/>
</dbReference>
<dbReference type="AlphaFoldDB" id="A0AAD5K5I7"/>
<sequence length="677" mass="76915">MMLEGQKPESKMECSTDNKSTDLHSAIELLLNELSATTVIEDCQDDLLEVAVKIASASHSYKKVIDLLESCANTWAKKGRTNKELKVALYMTKYAPKHPTGYYRAGSLLSLQGYQNQAIKIINQSLTSVSSDNHDYALLQQKRDYLTARLQRYIDFITACPYDIVTIIINKLSEDDIYECTRVTRSWRQQFLQLYAKKSIRVDQHPFARQITNPASYRLLPLMYQYIQELILYADPELIQKCLALFQHHGSCSLQSLEIRVSMTFMVYRNKERPLDICKDIENILTCVGSTLTNLELVGIETAIPPLVLILSTCRNLNYIRIAISTIESSWFSGLLDSEDETSLKRIELSGYRNMDMPAKALDKLLCRSPALNHLDLNGYKCNNDILESIEKHCTNLSKLILNRHRLDTIPDYNDKKSFIGIGTLEVLIIAGSIYPSALKRLLEKHGSSLKNFILAPDDHEGDNITTTSIQEWNIPLLPENVFLSSLQKFHVDAGKSAVAYRIIEELLCHCPDLMELELYSFKNGLSDKSINAIERMHRLEAIVINNVPILNTPSTSRLPRILQYLPSLTRVYINGCSGLTDDVLKEIAQIQTLEILYIYGRSYTDETSESGLYEFTQQLAILAKLTNVTINNILYLTDTSVRNLAASDSLKEVTCPHIWISQETAALFHRKGIYRN</sequence>
<dbReference type="PANTHER" id="PTHR13318">
    <property type="entry name" value="PARTNER OF PAIRED, ISOFORM B-RELATED"/>
    <property type="match status" value="1"/>
</dbReference>
<dbReference type="InterPro" id="IPR032675">
    <property type="entry name" value="LRR_dom_sf"/>
</dbReference>
<dbReference type="EMBL" id="JAIXMP010000007">
    <property type="protein sequence ID" value="KAI9270493.1"/>
    <property type="molecule type" value="Genomic_DNA"/>
</dbReference>